<proteinExistence type="predicted"/>
<evidence type="ECO:0000256" key="3">
    <source>
        <dbReference type="ARBA" id="ARBA00022989"/>
    </source>
</evidence>
<accession>A0A318ZK99</accession>
<evidence type="ECO:0000256" key="2">
    <source>
        <dbReference type="ARBA" id="ARBA00022692"/>
    </source>
</evidence>
<feature type="transmembrane region" description="Helical" evidence="6">
    <location>
        <begin position="523"/>
        <end position="545"/>
    </location>
</feature>
<evidence type="ECO:0000313" key="7">
    <source>
        <dbReference type="EMBL" id="PYH47277.1"/>
    </source>
</evidence>
<reference evidence="7 8" key="1">
    <citation type="submission" date="2016-12" db="EMBL/GenBank/DDBJ databases">
        <title>The genomes of Aspergillus section Nigri reveals drivers in fungal speciation.</title>
        <authorList>
            <consortium name="DOE Joint Genome Institute"/>
            <person name="Vesth T.C."/>
            <person name="Nybo J."/>
            <person name="Theobald S."/>
            <person name="Brandl J."/>
            <person name="Frisvad J.C."/>
            <person name="Nielsen K.F."/>
            <person name="Lyhne E.K."/>
            <person name="Kogle M.E."/>
            <person name="Kuo A."/>
            <person name="Riley R."/>
            <person name="Clum A."/>
            <person name="Nolan M."/>
            <person name="Lipzen A."/>
            <person name="Salamov A."/>
            <person name="Henrissat B."/>
            <person name="Wiebenga A."/>
            <person name="De Vries R.P."/>
            <person name="Grigoriev I.V."/>
            <person name="Mortensen U.H."/>
            <person name="Andersen M.R."/>
            <person name="Baker S.E."/>
        </authorList>
    </citation>
    <scope>NUCLEOTIDE SEQUENCE [LARGE SCALE GENOMIC DNA]</scope>
    <source>
        <strain evidence="7 8">JOP 1030-1</strain>
    </source>
</reference>
<name>A0A318ZK99_9EURO</name>
<feature type="transmembrane region" description="Helical" evidence="6">
    <location>
        <begin position="353"/>
        <end position="373"/>
    </location>
</feature>
<evidence type="ECO:0000313" key="8">
    <source>
        <dbReference type="Proteomes" id="UP000248349"/>
    </source>
</evidence>
<dbReference type="PANTHER" id="PTHR28234">
    <property type="entry name" value="NUCLEAR CONTROL OF ATPASE PROTEIN 2"/>
    <property type="match status" value="1"/>
</dbReference>
<evidence type="ECO:0000256" key="4">
    <source>
        <dbReference type="ARBA" id="ARBA00023128"/>
    </source>
</evidence>
<evidence type="ECO:0000256" key="1">
    <source>
        <dbReference type="ARBA" id="ARBA00004225"/>
    </source>
</evidence>
<protein>
    <submittedName>
        <fullName evidence="7">NCA2-domain-containing protein</fullName>
    </submittedName>
</protein>
<dbReference type="GeneID" id="37074491"/>
<dbReference type="STRING" id="1450539.A0A318ZK99"/>
<dbReference type="Pfam" id="PF08637">
    <property type="entry name" value="NCA2"/>
    <property type="match status" value="1"/>
</dbReference>
<dbReference type="PANTHER" id="PTHR28234:SF1">
    <property type="entry name" value="NUCLEAR CONTROL OF ATPASE PROTEIN 2"/>
    <property type="match status" value="1"/>
</dbReference>
<evidence type="ECO:0000256" key="6">
    <source>
        <dbReference type="SAM" id="Phobius"/>
    </source>
</evidence>
<dbReference type="EMBL" id="KZ821225">
    <property type="protein sequence ID" value="PYH47277.1"/>
    <property type="molecule type" value="Genomic_DNA"/>
</dbReference>
<keyword evidence="4" id="KW-0496">Mitochondrion</keyword>
<keyword evidence="3 6" id="KW-1133">Transmembrane helix</keyword>
<gene>
    <name evidence="7" type="ORF">BP01DRAFT_336943</name>
</gene>
<sequence length="647" mass="73508">MFVVNDKINNLDIQLHTLQQRITNSSVIEFPENHSDASTLHSTESLERLSELLSVASKSNPLMSANRVARLISYFPKNPAISCGTSPELPPHRSAISDLAWIAATRASIQTYGITLKTLSENTLVFVDEATYWDSLLESQWYVGLYTLQTSPVWLWHRLGRQFSARSYPGAWNQASHISPSWIHLYDSARRCVSSITVSTLRKSLVYPLLASKLHIRQQRKLLHVVKDINASALGILMDRCFQFELDNELEECYSGGTLSDDWCTNVLKSVTWLELVLRHLLAGTLHDFETRITVTSEEEGSLLSMHLDQNMRSRGPEYVIEKLEHIHRTLIPQYNALTKSNDSELGRPPFIVRYWLVFFLATLSTSTVLEIFTARRRELVRLVTDAGSTTIEFWNNWVIDPLRRLVRTIRHDEKSEIALMSKNSLEADRASLERMVVDFVLDHRKSSDESLVSAEIGTITAKVREGDLTPVLRAYEKDLRTPFIGTVRGDLIRTLLIQIQKTKVDVEVAIGGIDALLKSQELVFGFVGLTPGLLVSYASIRWLLGLFGSRKGLRIGRRQHALRHALRQVHRNLTLSTMSTRGTLSFKDYGLLICNTEVLLQKAQAILGGADFHAFREDIKDIISKNSAKQQLKVIERMGWVYSRWL</sequence>
<dbReference type="AlphaFoldDB" id="A0A318ZK99"/>
<dbReference type="OrthoDB" id="413313at2759"/>
<organism evidence="7 8">
    <name type="scientific">Aspergillus saccharolyticus JOP 1030-1</name>
    <dbReference type="NCBI Taxonomy" id="1450539"/>
    <lineage>
        <taxon>Eukaryota</taxon>
        <taxon>Fungi</taxon>
        <taxon>Dikarya</taxon>
        <taxon>Ascomycota</taxon>
        <taxon>Pezizomycotina</taxon>
        <taxon>Eurotiomycetes</taxon>
        <taxon>Eurotiomycetidae</taxon>
        <taxon>Eurotiales</taxon>
        <taxon>Aspergillaceae</taxon>
        <taxon>Aspergillus</taxon>
        <taxon>Aspergillus subgen. Circumdati</taxon>
    </lineage>
</organism>
<dbReference type="RefSeq" id="XP_025433259.1">
    <property type="nucleotide sequence ID" value="XM_025573263.1"/>
</dbReference>
<keyword evidence="5 6" id="KW-0472">Membrane</keyword>
<evidence type="ECO:0000256" key="5">
    <source>
        <dbReference type="ARBA" id="ARBA00023136"/>
    </source>
</evidence>
<dbReference type="InterPro" id="IPR013946">
    <property type="entry name" value="NCA2-like"/>
</dbReference>
<keyword evidence="2 6" id="KW-0812">Transmembrane</keyword>
<keyword evidence="8" id="KW-1185">Reference proteome</keyword>
<dbReference type="Proteomes" id="UP000248349">
    <property type="component" value="Unassembled WGS sequence"/>
</dbReference>
<dbReference type="GO" id="GO:0005741">
    <property type="term" value="C:mitochondrial outer membrane"/>
    <property type="evidence" value="ECO:0007669"/>
    <property type="project" value="TreeGrafter"/>
</dbReference>
<comment type="subcellular location">
    <subcellularLocation>
        <location evidence="1">Mitochondrion membrane</location>
        <topology evidence="1">Multi-pass membrane protein</topology>
    </subcellularLocation>
</comment>